<accession>A0AAN7WQH2</accession>
<evidence type="ECO:0000313" key="3">
    <source>
        <dbReference type="Proteomes" id="UP001310594"/>
    </source>
</evidence>
<keyword evidence="1" id="KW-1133">Transmembrane helix</keyword>
<gene>
    <name evidence="2" type="ORF">LTR97_001450</name>
</gene>
<dbReference type="EMBL" id="JAVRQU010000002">
    <property type="protein sequence ID" value="KAK5706462.1"/>
    <property type="molecule type" value="Genomic_DNA"/>
</dbReference>
<evidence type="ECO:0000313" key="2">
    <source>
        <dbReference type="EMBL" id="KAK5706462.1"/>
    </source>
</evidence>
<comment type="caution">
    <text evidence="2">The sequence shown here is derived from an EMBL/GenBank/DDBJ whole genome shotgun (WGS) entry which is preliminary data.</text>
</comment>
<evidence type="ECO:0000256" key="1">
    <source>
        <dbReference type="SAM" id="Phobius"/>
    </source>
</evidence>
<proteinExistence type="predicted"/>
<reference evidence="2" key="1">
    <citation type="submission" date="2023-08" db="EMBL/GenBank/DDBJ databases">
        <title>Black Yeasts Isolated from many extreme environments.</title>
        <authorList>
            <person name="Coleine C."/>
            <person name="Stajich J.E."/>
            <person name="Selbmann L."/>
        </authorList>
    </citation>
    <scope>NUCLEOTIDE SEQUENCE</scope>
    <source>
        <strain evidence="2">CCFEE 5810</strain>
    </source>
</reference>
<feature type="transmembrane region" description="Helical" evidence="1">
    <location>
        <begin position="12"/>
        <end position="33"/>
    </location>
</feature>
<dbReference type="Proteomes" id="UP001310594">
    <property type="component" value="Unassembled WGS sequence"/>
</dbReference>
<sequence length="162" mass="17574">MPPTQTTSILRITRVVQTVLAAGIGIIAAGFSLKATLADSYPHSVFYAVFTNGFIGLSCLVINCLIVAETRQTDQGALYGIDILKASVATCLWFFSVEHLPWSLNMEDPGQKWNRSLIGGLIVVSLFYIPLCIRYCVRGTPAAGEHNGNEKPEADEKSKVAL</sequence>
<name>A0AAN7WQH2_9PEZI</name>
<keyword evidence="1" id="KW-0472">Membrane</keyword>
<keyword evidence="1" id="KW-0812">Transmembrane</keyword>
<feature type="transmembrane region" description="Helical" evidence="1">
    <location>
        <begin position="117"/>
        <end position="137"/>
    </location>
</feature>
<dbReference type="AlphaFoldDB" id="A0AAN7WQH2"/>
<protein>
    <submittedName>
        <fullName evidence="2">Uncharacterized protein</fullName>
    </submittedName>
</protein>
<organism evidence="2 3">
    <name type="scientific">Elasticomyces elasticus</name>
    <dbReference type="NCBI Taxonomy" id="574655"/>
    <lineage>
        <taxon>Eukaryota</taxon>
        <taxon>Fungi</taxon>
        <taxon>Dikarya</taxon>
        <taxon>Ascomycota</taxon>
        <taxon>Pezizomycotina</taxon>
        <taxon>Dothideomycetes</taxon>
        <taxon>Dothideomycetidae</taxon>
        <taxon>Mycosphaerellales</taxon>
        <taxon>Teratosphaeriaceae</taxon>
        <taxon>Elasticomyces</taxon>
    </lineage>
</organism>
<feature type="transmembrane region" description="Helical" evidence="1">
    <location>
        <begin position="78"/>
        <end position="97"/>
    </location>
</feature>
<feature type="transmembrane region" description="Helical" evidence="1">
    <location>
        <begin position="45"/>
        <end position="66"/>
    </location>
</feature>